<comment type="caution">
    <text evidence="1">The sequence shown here is derived from an EMBL/GenBank/DDBJ whole genome shotgun (WGS) entry which is preliminary data.</text>
</comment>
<proteinExistence type="predicted"/>
<protein>
    <submittedName>
        <fullName evidence="1">Uncharacterized protein</fullName>
    </submittedName>
</protein>
<reference evidence="1" key="1">
    <citation type="journal article" date="2013" name="Genome Biol.">
        <title>Comparative genomics of the core and accessory genomes of 48 Sinorhizobium strains comprising five genospecies.</title>
        <authorList>
            <person name="Sugawara M."/>
            <person name="Epstein B."/>
            <person name="Badgley B.D."/>
            <person name="Unno T."/>
            <person name="Xu L."/>
            <person name="Reese J."/>
            <person name="Gyaneshwar P."/>
            <person name="Denny R."/>
            <person name="Mudge J."/>
            <person name="Bharti A.K."/>
            <person name="Farmer A.D."/>
            <person name="May G.D."/>
            <person name="Woodward J.E."/>
            <person name="Medigue C."/>
            <person name="Vallenet D."/>
            <person name="Lajus A."/>
            <person name="Rouy Z."/>
            <person name="Martinez-Vaz B."/>
            <person name="Tiffin P."/>
            <person name="Young N.D."/>
            <person name="Sadowsky M.J."/>
        </authorList>
    </citation>
    <scope>NUCLEOTIDE SEQUENCE</scope>
    <source>
        <strain evidence="1">M30</strain>
    </source>
</reference>
<gene>
    <name evidence="1" type="ORF">GHK45_19730</name>
</gene>
<sequence>MAWPPTAATEREAIMGEHGMIRWLKKACLVRADIFIRTGSGNGDRMVASKHGLVRDFGALPALHNSPLNGEASAFDLRVQP</sequence>
<dbReference type="EMBL" id="WISP01000148">
    <property type="protein sequence ID" value="MQW05892.1"/>
    <property type="molecule type" value="Genomic_DNA"/>
</dbReference>
<organism evidence="1">
    <name type="scientific">Rhizobium meliloti</name>
    <name type="common">Ensifer meliloti</name>
    <name type="synonym">Sinorhizobium meliloti</name>
    <dbReference type="NCBI Taxonomy" id="382"/>
    <lineage>
        <taxon>Bacteria</taxon>
        <taxon>Pseudomonadati</taxon>
        <taxon>Pseudomonadota</taxon>
        <taxon>Alphaproteobacteria</taxon>
        <taxon>Hyphomicrobiales</taxon>
        <taxon>Rhizobiaceae</taxon>
        <taxon>Sinorhizobium/Ensifer group</taxon>
        <taxon>Sinorhizobium</taxon>
    </lineage>
</organism>
<dbReference type="AlphaFoldDB" id="A0A6A7ZW60"/>
<evidence type="ECO:0000313" key="1">
    <source>
        <dbReference type="EMBL" id="MQW05892.1"/>
    </source>
</evidence>
<accession>A0A6A7ZW60</accession>
<name>A0A6A7ZW60_RHIML</name>